<dbReference type="CDD" id="cd01276">
    <property type="entry name" value="PKCI_related"/>
    <property type="match status" value="1"/>
</dbReference>
<dbReference type="PROSITE" id="PS51084">
    <property type="entry name" value="HIT_2"/>
    <property type="match status" value="1"/>
</dbReference>
<name>A0ABW4JCL3_9BACL</name>
<keyword evidence="4" id="KW-1185">Reference proteome</keyword>
<feature type="short sequence motif" description="Histidine triad motif" evidence="1">
    <location>
        <begin position="100"/>
        <end position="104"/>
    </location>
</feature>
<dbReference type="RefSeq" id="WP_377940840.1">
    <property type="nucleotide sequence ID" value="NZ_JBHUCX010000004.1"/>
</dbReference>
<protein>
    <submittedName>
        <fullName evidence="3">Histidine triad nucleotide-binding protein</fullName>
    </submittedName>
</protein>
<evidence type="ECO:0000259" key="2">
    <source>
        <dbReference type="PROSITE" id="PS51084"/>
    </source>
</evidence>
<reference evidence="4" key="1">
    <citation type="journal article" date="2019" name="Int. J. Syst. Evol. Microbiol.">
        <title>The Global Catalogue of Microorganisms (GCM) 10K type strain sequencing project: providing services to taxonomists for standard genome sequencing and annotation.</title>
        <authorList>
            <consortium name="The Broad Institute Genomics Platform"/>
            <consortium name="The Broad Institute Genome Sequencing Center for Infectious Disease"/>
            <person name="Wu L."/>
            <person name="Ma J."/>
        </authorList>
    </citation>
    <scope>NUCLEOTIDE SEQUENCE [LARGE SCALE GENOMIC DNA]</scope>
    <source>
        <strain evidence="4">CGMCC 1.12286</strain>
    </source>
</reference>
<dbReference type="InterPro" id="IPR036265">
    <property type="entry name" value="HIT-like_sf"/>
</dbReference>
<comment type="caution">
    <text evidence="3">The sequence shown here is derived from an EMBL/GenBank/DDBJ whole genome shotgun (WGS) entry which is preliminary data.</text>
</comment>
<dbReference type="PRINTS" id="PR00332">
    <property type="entry name" value="HISTRIAD"/>
</dbReference>
<dbReference type="InterPro" id="IPR011146">
    <property type="entry name" value="HIT-like"/>
</dbReference>
<sequence length="116" mass="12727">MRVTDCLFCKIVAGEVPADKVFENDEVLAFHDIRPQAPVHVLLIPKKHIASAQDVTAEDAPLIGRLQAIVPEVAEKLGVAKQGYRLVTNIGWHGQQTVAHLHYHLVGGRQLAWPPG</sequence>
<dbReference type="Pfam" id="PF11969">
    <property type="entry name" value="DcpS_C"/>
    <property type="match status" value="1"/>
</dbReference>
<dbReference type="EMBL" id="JBHUCX010000004">
    <property type="protein sequence ID" value="MFD1673449.1"/>
    <property type="molecule type" value="Genomic_DNA"/>
</dbReference>
<dbReference type="Proteomes" id="UP001597079">
    <property type="component" value="Unassembled WGS sequence"/>
</dbReference>
<evidence type="ECO:0000313" key="4">
    <source>
        <dbReference type="Proteomes" id="UP001597079"/>
    </source>
</evidence>
<evidence type="ECO:0000313" key="3">
    <source>
        <dbReference type="EMBL" id="MFD1673449.1"/>
    </source>
</evidence>
<dbReference type="SUPFAM" id="SSF54197">
    <property type="entry name" value="HIT-like"/>
    <property type="match status" value="1"/>
</dbReference>
<evidence type="ECO:0000256" key="1">
    <source>
        <dbReference type="PROSITE-ProRule" id="PRU00464"/>
    </source>
</evidence>
<gene>
    <name evidence="3" type="ORF">ACFSB2_01760</name>
</gene>
<accession>A0ABW4JCL3</accession>
<dbReference type="Gene3D" id="3.30.428.10">
    <property type="entry name" value="HIT-like"/>
    <property type="match status" value="1"/>
</dbReference>
<dbReference type="InterPro" id="IPR001310">
    <property type="entry name" value="Histidine_triad_HIT"/>
</dbReference>
<feature type="domain" description="HIT" evidence="2">
    <location>
        <begin position="7"/>
        <end position="116"/>
    </location>
</feature>
<organism evidence="3 4">
    <name type="scientific">Alicyclobacillus fodiniaquatilis</name>
    <dbReference type="NCBI Taxonomy" id="1661150"/>
    <lineage>
        <taxon>Bacteria</taxon>
        <taxon>Bacillati</taxon>
        <taxon>Bacillota</taxon>
        <taxon>Bacilli</taxon>
        <taxon>Bacillales</taxon>
        <taxon>Alicyclobacillaceae</taxon>
        <taxon>Alicyclobacillus</taxon>
    </lineage>
</organism>
<proteinExistence type="predicted"/>
<dbReference type="PANTHER" id="PTHR23089">
    <property type="entry name" value="HISTIDINE TRIAD HIT PROTEIN"/>
    <property type="match status" value="1"/>
</dbReference>